<proteinExistence type="predicted"/>
<organism evidence="2 3">
    <name type="scientific">Mikania micrantha</name>
    <name type="common">bitter vine</name>
    <dbReference type="NCBI Taxonomy" id="192012"/>
    <lineage>
        <taxon>Eukaryota</taxon>
        <taxon>Viridiplantae</taxon>
        <taxon>Streptophyta</taxon>
        <taxon>Embryophyta</taxon>
        <taxon>Tracheophyta</taxon>
        <taxon>Spermatophyta</taxon>
        <taxon>Magnoliopsida</taxon>
        <taxon>eudicotyledons</taxon>
        <taxon>Gunneridae</taxon>
        <taxon>Pentapetalae</taxon>
        <taxon>asterids</taxon>
        <taxon>campanulids</taxon>
        <taxon>Asterales</taxon>
        <taxon>Asteraceae</taxon>
        <taxon>Asteroideae</taxon>
        <taxon>Heliantheae alliance</taxon>
        <taxon>Eupatorieae</taxon>
        <taxon>Mikania</taxon>
    </lineage>
</organism>
<gene>
    <name evidence="2" type="ORF">E3N88_04208</name>
</gene>
<keyword evidence="3" id="KW-1185">Reference proteome</keyword>
<feature type="region of interest" description="Disordered" evidence="1">
    <location>
        <begin position="32"/>
        <end position="63"/>
    </location>
</feature>
<dbReference type="EMBL" id="SZYD01000002">
    <property type="protein sequence ID" value="KAD7116940.1"/>
    <property type="molecule type" value="Genomic_DNA"/>
</dbReference>
<dbReference type="AlphaFoldDB" id="A0A5N6PWL1"/>
<evidence type="ECO:0000313" key="3">
    <source>
        <dbReference type="Proteomes" id="UP000326396"/>
    </source>
</evidence>
<evidence type="ECO:0000313" key="2">
    <source>
        <dbReference type="EMBL" id="KAD7116940.1"/>
    </source>
</evidence>
<feature type="compositionally biased region" description="Low complexity" evidence="1">
    <location>
        <begin position="37"/>
        <end position="57"/>
    </location>
</feature>
<sequence>MMATTTVEEPMLSRLDRLDLMVRRLEELRGGGNIRIGTPRSSCPSTPSSGTVTSDGGPIEDDSWIGRRWRNRRSEVSATEGYRSPYELRSKVGYRRQSESEEKEMLLMAGDVAGKSVGGGRRFLPLDHLQNKHNLEEEMDADKTRVEEEERKKKKKKVLKKAVKSCICWDNHPLSSLGDLASSTSITPQGTSTMNPSAKRQLFWATTETIDDTDRLRLPDSLPNKDIRCRTRPVCLDRYLLTLATCGVQVSL</sequence>
<comment type="caution">
    <text evidence="2">The sequence shown here is derived from an EMBL/GenBank/DDBJ whole genome shotgun (WGS) entry which is preliminary data.</text>
</comment>
<protein>
    <submittedName>
        <fullName evidence="2">Uncharacterized protein</fullName>
    </submittedName>
</protein>
<evidence type="ECO:0000256" key="1">
    <source>
        <dbReference type="SAM" id="MobiDB-lite"/>
    </source>
</evidence>
<reference evidence="2 3" key="1">
    <citation type="submission" date="2019-05" db="EMBL/GenBank/DDBJ databases">
        <title>Mikania micrantha, genome provides insights into the molecular mechanism of rapid growth.</title>
        <authorList>
            <person name="Liu B."/>
        </authorList>
    </citation>
    <scope>NUCLEOTIDE SEQUENCE [LARGE SCALE GENOMIC DNA]</scope>
    <source>
        <strain evidence="2">NLD-2019</strain>
        <tissue evidence="2">Leaf</tissue>
    </source>
</reference>
<dbReference type="Proteomes" id="UP000326396">
    <property type="component" value="Linkage Group LG10"/>
</dbReference>
<accession>A0A5N6PWL1</accession>
<name>A0A5N6PWL1_9ASTR</name>